<dbReference type="Pfam" id="PF00328">
    <property type="entry name" value="His_Phos_2"/>
    <property type="match status" value="2"/>
</dbReference>
<evidence type="ECO:0000256" key="2">
    <source>
        <dbReference type="ARBA" id="ARBA00022801"/>
    </source>
</evidence>
<dbReference type="PANTHER" id="PTHR11567">
    <property type="entry name" value="ACID PHOSPHATASE-RELATED"/>
    <property type="match status" value="1"/>
</dbReference>
<accession>G4YM96</accession>
<name>G4YM96_PHYSP</name>
<gene>
    <name evidence="3" type="ORF">PHYSODRAFT_309129</name>
</gene>
<dbReference type="Proteomes" id="UP000002640">
    <property type="component" value="Unassembled WGS sequence"/>
</dbReference>
<dbReference type="InterPro" id="IPR029033">
    <property type="entry name" value="His_PPase_superfam"/>
</dbReference>
<dbReference type="CDD" id="cd07061">
    <property type="entry name" value="HP_HAP_like"/>
    <property type="match status" value="1"/>
</dbReference>
<dbReference type="InParanoid" id="G4YM96"/>
<dbReference type="STRING" id="1094619.G4YM96"/>
<organism evidence="3 4">
    <name type="scientific">Phytophthora sojae (strain P6497)</name>
    <name type="common">Soybean stem and root rot agent</name>
    <name type="synonym">Phytophthora megasperma f. sp. glycines</name>
    <dbReference type="NCBI Taxonomy" id="1094619"/>
    <lineage>
        <taxon>Eukaryota</taxon>
        <taxon>Sar</taxon>
        <taxon>Stramenopiles</taxon>
        <taxon>Oomycota</taxon>
        <taxon>Peronosporomycetes</taxon>
        <taxon>Peronosporales</taxon>
        <taxon>Peronosporaceae</taxon>
        <taxon>Phytophthora</taxon>
    </lineage>
</organism>
<dbReference type="GeneID" id="20643108"/>
<proteinExistence type="inferred from homology"/>
<dbReference type="SMR" id="G4YM96"/>
<dbReference type="AlphaFoldDB" id="G4YM96"/>
<dbReference type="SUPFAM" id="SSF53254">
    <property type="entry name" value="Phosphoglycerate mutase-like"/>
    <property type="match status" value="1"/>
</dbReference>
<dbReference type="Gene3D" id="3.40.50.1240">
    <property type="entry name" value="Phosphoglycerate mutase-like"/>
    <property type="match status" value="1"/>
</dbReference>
<keyword evidence="2" id="KW-0378">Hydrolase</keyword>
<evidence type="ECO:0000313" key="4">
    <source>
        <dbReference type="Proteomes" id="UP000002640"/>
    </source>
</evidence>
<dbReference type="RefSeq" id="XP_009515501.1">
    <property type="nucleotide sequence ID" value="XM_009517206.1"/>
</dbReference>
<reference evidence="3 4" key="1">
    <citation type="journal article" date="2006" name="Science">
        <title>Phytophthora genome sequences uncover evolutionary origins and mechanisms of pathogenesis.</title>
        <authorList>
            <person name="Tyler B.M."/>
            <person name="Tripathy S."/>
            <person name="Zhang X."/>
            <person name="Dehal P."/>
            <person name="Jiang R.H."/>
            <person name="Aerts A."/>
            <person name="Arredondo F.D."/>
            <person name="Baxter L."/>
            <person name="Bensasson D."/>
            <person name="Beynon J.L."/>
            <person name="Chapman J."/>
            <person name="Damasceno C.M."/>
            <person name="Dorrance A.E."/>
            <person name="Dou D."/>
            <person name="Dickerman A.W."/>
            <person name="Dubchak I.L."/>
            <person name="Garbelotto M."/>
            <person name="Gijzen M."/>
            <person name="Gordon S.G."/>
            <person name="Govers F."/>
            <person name="Grunwald N.J."/>
            <person name="Huang W."/>
            <person name="Ivors K.L."/>
            <person name="Jones R.W."/>
            <person name="Kamoun S."/>
            <person name="Krampis K."/>
            <person name="Lamour K.H."/>
            <person name="Lee M.K."/>
            <person name="McDonald W.H."/>
            <person name="Medina M."/>
            <person name="Meijer H.J."/>
            <person name="Nordberg E.K."/>
            <person name="Maclean D.J."/>
            <person name="Ospina-Giraldo M.D."/>
            <person name="Morris P.F."/>
            <person name="Phuntumart V."/>
            <person name="Putnam N.H."/>
            <person name="Rash S."/>
            <person name="Rose J.K."/>
            <person name="Sakihama Y."/>
            <person name="Salamov A.A."/>
            <person name="Savidor A."/>
            <person name="Scheuring C.F."/>
            <person name="Smith B.M."/>
            <person name="Sobral B.W."/>
            <person name="Terry A."/>
            <person name="Torto-Alalibo T.A."/>
            <person name="Win J."/>
            <person name="Xu Z."/>
            <person name="Zhang H."/>
            <person name="Grigoriev I.V."/>
            <person name="Rokhsar D.S."/>
            <person name="Boore J.L."/>
        </authorList>
    </citation>
    <scope>NUCLEOTIDE SEQUENCE [LARGE SCALE GENOMIC DNA]</scope>
    <source>
        <strain evidence="3 4">P6497</strain>
    </source>
</reference>
<protein>
    <recommendedName>
        <fullName evidence="5">Histidine acid phosphatase</fullName>
    </recommendedName>
</protein>
<sequence>MGLRLRQLQVLHRHGDRTPLHNVFRGSVNARSEEEEVLLWNRQLPTATQLAQFRSKFSVQMDGDVQASFQQRPFGYLTTRGIEQMTRRGDRLREFCQQEDLSLDEVEPELVQIFSNSYTRTQLSVQALLSGMLRDQPQLSPPVSVLPPEKDIINTYGIFPEIMELKADLERDNAEFAAREHDMAPVKQELMRLLPAIDSKQIPFSWLTAADYFVCRRAHQTPYIPGTEVHGDATERHLGFRFHQFYSHRTILKLVAGRLMHNVLREMQKALWDHSECKKIVIYSGHDVSLLSVLRTMDAEIANDIDWWPEYSSALALELLEDGNGKFFVRVRLNGEILAIGDGPNGLCPSDRFRDMVLDHIGSHSD</sequence>
<dbReference type="GO" id="GO:0016791">
    <property type="term" value="F:phosphatase activity"/>
    <property type="evidence" value="ECO:0007669"/>
    <property type="project" value="TreeGrafter"/>
</dbReference>
<comment type="similarity">
    <text evidence="1">Belongs to the histidine acid phosphatase family.</text>
</comment>
<evidence type="ECO:0008006" key="5">
    <source>
        <dbReference type="Google" id="ProtNLM"/>
    </source>
</evidence>
<dbReference type="PROSITE" id="PS00616">
    <property type="entry name" value="HIS_ACID_PHOSPHAT_1"/>
    <property type="match status" value="1"/>
</dbReference>
<evidence type="ECO:0000313" key="3">
    <source>
        <dbReference type="EMBL" id="EGZ28226.1"/>
    </source>
</evidence>
<dbReference type="InterPro" id="IPR000560">
    <property type="entry name" value="His_Pase_clade-2"/>
</dbReference>
<dbReference type="EMBL" id="JH159151">
    <property type="protein sequence ID" value="EGZ28226.1"/>
    <property type="molecule type" value="Genomic_DNA"/>
</dbReference>
<dbReference type="InterPro" id="IPR033379">
    <property type="entry name" value="Acid_Pase_AS"/>
</dbReference>
<dbReference type="OMA" id="REHEMAP"/>
<keyword evidence="4" id="KW-1185">Reference proteome</keyword>
<dbReference type="InterPro" id="IPR050645">
    <property type="entry name" value="Histidine_acid_phosphatase"/>
</dbReference>
<dbReference type="KEGG" id="psoj:PHYSODRAFT_309129"/>
<dbReference type="PANTHER" id="PTHR11567:SF110">
    <property type="entry name" value="2-PHOSPHOXYLOSE PHOSPHATASE 1"/>
    <property type="match status" value="1"/>
</dbReference>
<evidence type="ECO:0000256" key="1">
    <source>
        <dbReference type="ARBA" id="ARBA00005375"/>
    </source>
</evidence>